<dbReference type="SMART" id="SM00812">
    <property type="entry name" value="Alpha_L_fucos"/>
    <property type="match status" value="1"/>
</dbReference>
<evidence type="ECO:0000259" key="8">
    <source>
        <dbReference type="Pfam" id="PF01120"/>
    </source>
</evidence>
<sequence>MEFAPTEVNYKAKSWSDLERPVPRWYVESPLGFFVHWGAYSVPGWAEDHGELGTESDWTEWFTHNSYAEWYYNTMRIDDSPAQVRHRDLYGALEYDSFLDMWDASDWDPRSWVDLFKRAGGDYAVLTTKHHDGITLWDAPETGTRNTVMRGPRRNIVADFCDAVREAGVHVGLYYSGGLDWHYRPFPPILTQEQCENTYRPRDAEYARYAFVQSRDLIDRYRPDVFWNDIDWPDEGKNFGEFGLGRLMEHFYSVCPEGVTNDRYGGVHADFLTSEYQHFSESEDAAMWENCRGVGLSFGFNRNEGADQYLDGPSAVRHLVDVVAKGGRLLLNVGPRADGRLPDEQRAALEGLAEFMGPHKEELVGSRVLRGAFASDGWARALIHDDHAALVVDETVNVIRHLPEGYDWSRASSREAQVTCEGGRLLIKARPGIPAVICAPRS</sequence>
<dbReference type="Pfam" id="PF01120">
    <property type="entry name" value="Alpha_L_fucos"/>
    <property type="match status" value="1"/>
</dbReference>
<proteinExistence type="inferred from homology"/>
<dbReference type="SUPFAM" id="SSF51445">
    <property type="entry name" value="(Trans)glycosidases"/>
    <property type="match status" value="1"/>
</dbReference>
<dbReference type="Gene3D" id="3.20.20.80">
    <property type="entry name" value="Glycosidases"/>
    <property type="match status" value="1"/>
</dbReference>
<reference evidence="9" key="1">
    <citation type="submission" date="2020-08" db="EMBL/GenBank/DDBJ databases">
        <title>Sequencing the genomes of 1000 actinobacteria strains.</title>
        <authorList>
            <person name="Klenk H.-P."/>
        </authorList>
    </citation>
    <scope>NUCLEOTIDE SEQUENCE</scope>
    <source>
        <strain evidence="9">DSM 10695</strain>
    </source>
</reference>
<feature type="domain" description="Glycoside hydrolase family 29 N-terminal" evidence="8">
    <location>
        <begin position="9"/>
        <end position="358"/>
    </location>
</feature>
<dbReference type="GO" id="GO:0005764">
    <property type="term" value="C:lysosome"/>
    <property type="evidence" value="ECO:0007669"/>
    <property type="project" value="TreeGrafter"/>
</dbReference>
<dbReference type="GO" id="GO:0016139">
    <property type="term" value="P:glycoside catabolic process"/>
    <property type="evidence" value="ECO:0007669"/>
    <property type="project" value="TreeGrafter"/>
</dbReference>
<keyword evidence="10" id="KW-1185">Reference proteome</keyword>
<evidence type="ECO:0000256" key="5">
    <source>
        <dbReference type="ARBA" id="ARBA00022801"/>
    </source>
</evidence>
<dbReference type="InterPro" id="IPR017853">
    <property type="entry name" value="GH"/>
</dbReference>
<comment type="similarity">
    <text evidence="2">Belongs to the glycosyl hydrolase 29 family.</text>
</comment>
<dbReference type="EC" id="3.2.1.51" evidence="3"/>
<keyword evidence="5 9" id="KW-0378">Hydrolase</keyword>
<dbReference type="InterPro" id="IPR057739">
    <property type="entry name" value="Glyco_hydro_29_N"/>
</dbReference>
<gene>
    <name evidence="9" type="ORF">HD592_000080</name>
</gene>
<dbReference type="Proteomes" id="UP000617426">
    <property type="component" value="Unassembled WGS sequence"/>
</dbReference>
<evidence type="ECO:0000256" key="7">
    <source>
        <dbReference type="PIRSR" id="PIRSR001092-1"/>
    </source>
</evidence>
<keyword evidence="4" id="KW-0732">Signal</keyword>
<accession>A0A923IWW8</accession>
<dbReference type="InterPro" id="IPR000933">
    <property type="entry name" value="Glyco_hydro_29"/>
</dbReference>
<evidence type="ECO:0000256" key="3">
    <source>
        <dbReference type="ARBA" id="ARBA00012662"/>
    </source>
</evidence>
<dbReference type="PANTHER" id="PTHR10030">
    <property type="entry name" value="ALPHA-L-FUCOSIDASE"/>
    <property type="match status" value="1"/>
</dbReference>
<dbReference type="PANTHER" id="PTHR10030:SF37">
    <property type="entry name" value="ALPHA-L-FUCOSIDASE-RELATED"/>
    <property type="match status" value="1"/>
</dbReference>
<name>A0A923IWW8_9ACTO</name>
<dbReference type="PIRSF" id="PIRSF001092">
    <property type="entry name" value="Alpha-L-fucosidase"/>
    <property type="match status" value="1"/>
</dbReference>
<evidence type="ECO:0000256" key="1">
    <source>
        <dbReference type="ARBA" id="ARBA00004071"/>
    </source>
</evidence>
<dbReference type="GO" id="GO:0006004">
    <property type="term" value="P:fucose metabolic process"/>
    <property type="evidence" value="ECO:0007669"/>
    <property type="project" value="InterPro"/>
</dbReference>
<dbReference type="AlphaFoldDB" id="A0A923IWW8"/>
<protein>
    <recommendedName>
        <fullName evidence="3">alpha-L-fucosidase</fullName>
        <ecNumber evidence="3">3.2.1.51</ecNumber>
    </recommendedName>
</protein>
<evidence type="ECO:0000256" key="6">
    <source>
        <dbReference type="ARBA" id="ARBA00023295"/>
    </source>
</evidence>
<dbReference type="PRINTS" id="PR00741">
    <property type="entry name" value="GLHYDRLASE29"/>
</dbReference>
<comment type="caution">
    <text evidence="9">The sequence shown here is derived from an EMBL/GenBank/DDBJ whole genome shotgun (WGS) entry which is preliminary data.</text>
</comment>
<feature type="site" description="May be important for catalysis" evidence="7">
    <location>
        <position position="291"/>
    </location>
</feature>
<organism evidence="9 10">
    <name type="scientific">Schaalia hyovaginalis</name>
    <dbReference type="NCBI Taxonomy" id="29316"/>
    <lineage>
        <taxon>Bacteria</taxon>
        <taxon>Bacillati</taxon>
        <taxon>Actinomycetota</taxon>
        <taxon>Actinomycetes</taxon>
        <taxon>Actinomycetales</taxon>
        <taxon>Actinomycetaceae</taxon>
        <taxon>Schaalia</taxon>
    </lineage>
</organism>
<dbReference type="RefSeq" id="WP_184451227.1">
    <property type="nucleotide sequence ID" value="NZ_JACHMK010000001.1"/>
</dbReference>
<comment type="function">
    <text evidence="1">Alpha-L-fucosidase is responsible for hydrolyzing the alpha-1,6-linked fucose joined to the reducing-end N-acetylglucosamine of the carbohydrate moieties of glycoproteins.</text>
</comment>
<dbReference type="GO" id="GO:0004560">
    <property type="term" value="F:alpha-L-fucosidase activity"/>
    <property type="evidence" value="ECO:0007669"/>
    <property type="project" value="UniProtKB-EC"/>
</dbReference>
<evidence type="ECO:0000256" key="2">
    <source>
        <dbReference type="ARBA" id="ARBA00007951"/>
    </source>
</evidence>
<evidence type="ECO:0000313" key="9">
    <source>
        <dbReference type="EMBL" id="MBB6333515.1"/>
    </source>
</evidence>
<dbReference type="EMBL" id="JACHMK010000001">
    <property type="protein sequence ID" value="MBB6333515.1"/>
    <property type="molecule type" value="Genomic_DNA"/>
</dbReference>
<keyword evidence="6 9" id="KW-0326">Glycosidase</keyword>
<dbReference type="InterPro" id="IPR016286">
    <property type="entry name" value="FUC_metazoa-typ"/>
</dbReference>
<evidence type="ECO:0000256" key="4">
    <source>
        <dbReference type="ARBA" id="ARBA00022729"/>
    </source>
</evidence>
<evidence type="ECO:0000313" key="10">
    <source>
        <dbReference type="Proteomes" id="UP000617426"/>
    </source>
</evidence>